<reference evidence="2" key="1">
    <citation type="submission" date="2020-05" db="EMBL/GenBank/DDBJ databases">
        <authorList>
            <person name="Chiriac C."/>
            <person name="Salcher M."/>
            <person name="Ghai R."/>
            <person name="Kavagutti S V."/>
        </authorList>
    </citation>
    <scope>NUCLEOTIDE SEQUENCE</scope>
</reference>
<protein>
    <submittedName>
        <fullName evidence="2">Unannotated protein</fullName>
    </submittedName>
</protein>
<feature type="transmembrane region" description="Helical" evidence="1">
    <location>
        <begin position="85"/>
        <end position="105"/>
    </location>
</feature>
<accession>A0A6J6C248</accession>
<keyword evidence="1" id="KW-0812">Transmembrane</keyword>
<feature type="transmembrane region" description="Helical" evidence="1">
    <location>
        <begin position="28"/>
        <end position="49"/>
    </location>
</feature>
<sequence>MLCAYLVGVVAATVGCFWQSGQSILGSVAVPVGLVAALFVTWLGGRIVVTSTSQRWAPTAYAVAFIQMVLTLTATTAAGDVVVAATWYGYSFLILSLLIVALTAVRHGMFGPRRLR</sequence>
<keyword evidence="1" id="KW-1133">Transmembrane helix</keyword>
<dbReference type="AlphaFoldDB" id="A0A6J6C248"/>
<organism evidence="2">
    <name type="scientific">freshwater metagenome</name>
    <dbReference type="NCBI Taxonomy" id="449393"/>
    <lineage>
        <taxon>unclassified sequences</taxon>
        <taxon>metagenomes</taxon>
        <taxon>ecological metagenomes</taxon>
    </lineage>
</organism>
<feature type="transmembrane region" description="Helical" evidence="1">
    <location>
        <begin position="61"/>
        <end position="79"/>
    </location>
</feature>
<dbReference type="EMBL" id="CAEZSO010000119">
    <property type="protein sequence ID" value="CAB4545234.1"/>
    <property type="molecule type" value="Genomic_DNA"/>
</dbReference>
<evidence type="ECO:0000256" key="1">
    <source>
        <dbReference type="SAM" id="Phobius"/>
    </source>
</evidence>
<evidence type="ECO:0000313" key="2">
    <source>
        <dbReference type="EMBL" id="CAB4545234.1"/>
    </source>
</evidence>
<keyword evidence="1" id="KW-0472">Membrane</keyword>
<proteinExistence type="predicted"/>
<gene>
    <name evidence="2" type="ORF">UFOPK1446_00661</name>
</gene>
<name>A0A6J6C248_9ZZZZ</name>